<dbReference type="PATRIC" id="fig|745411.4.peg.3054"/>
<sequence length="1000" mass="108685">MTARKKTVQLSVLASALLPFLSHGSQIQTADPHGLYSKPGQTLALTHATLVTAPGEKREDATLVIKDGRILSVGGKVPSGARVIDTQGAWIYPGFVDPYSNYGLPDKAYGPVNDDVPHYAWPRAGATAPNAAIHGAKVWRGEAKADSEAAKPYLEDGFTSLASARLDGVFQGYSVSLSLADLPSNQLIYKDSGRQFMAFDKGSSPQAYPSSLMGAMALVRQTLSDAAWYKEAQSHEAAKAELEANADLAALGNLKSQGVLLATRHEDELLSAATLFKGFGLNPVYLGSNFEYDRADEVAKATNTVVLPLNFPKPPKVTSEADLERAQLADLRHWERAPSSAAALSDKGVAIAFTRHGLEGSIWPALKKAIEAGLSEDKALAALTTVPAKVSGIDTIAGQLKPGMMADFVLASGNLFKDGKVLSTWTQGQPHSQVPLSQAALWGDYQVAGGYSLSVKADGGASLSLGDKAVDKLSSQFEDQHLQLRWVDEAGSHYWLLSGSAKAPQLASFQGGAWQNLVVSTKAAEDEKAEENGEQELVSRVTFPNQAYGLAAHPKQEKLHFKNATVWTSEKDGILEHSDVLVEDGVIEKIGKDLSTPRGYQVIDATGLHLTAGIIDEHSHIAISGGVNEFANAVTSEVRIGDVINPNDVSVYRALAGGTTSAQLLHGSANPIGGQAQMIKLRWGETAEDMKFKEAPASIKFALGENVKQSNWGDAFTVRYPQTRMGVKSLVADAFQTAREYQEARTGYDLLSRRNRSEVLPPRRDYRLDALVEIMNKERFVHAHSYVASEILALMEVAEEFDFRIQTFTHILEGYKVADEMKAHGASASTFADWWAYKFEVYDAIAQNACLMHDKGVLTSINSDSEDLIRRLNLEAAKSMAYCGMSPEEAWKMATINPAKQLKIDQYTGSIKEGKAADLVLWDANPLSARARVQATWVDGKRYFDRKQDLVERSAIKAEKAALINKILNSGETPAEDRKGYRPAVVHWHCEDMDSHLEEM</sequence>
<organism evidence="3 4">
    <name type="scientific">Gallaecimonas xiamenensis 3-C-1</name>
    <dbReference type="NCBI Taxonomy" id="745411"/>
    <lineage>
        <taxon>Bacteria</taxon>
        <taxon>Pseudomonadati</taxon>
        <taxon>Pseudomonadota</taxon>
        <taxon>Gammaproteobacteria</taxon>
        <taxon>Enterobacterales</taxon>
        <taxon>Gallaecimonadaceae</taxon>
        <taxon>Gallaecimonas</taxon>
    </lineage>
</organism>
<dbReference type="SUPFAM" id="SSF51556">
    <property type="entry name" value="Metallo-dependent hydrolases"/>
    <property type="match status" value="1"/>
</dbReference>
<dbReference type="Proteomes" id="UP000006755">
    <property type="component" value="Unassembled WGS sequence"/>
</dbReference>
<feature type="signal peptide" evidence="1">
    <location>
        <begin position="1"/>
        <end position="24"/>
    </location>
</feature>
<dbReference type="PANTHER" id="PTHR43135">
    <property type="entry name" value="ALPHA-D-RIBOSE 1-METHYLPHOSPHONATE 5-TRIPHOSPHATE DIPHOSPHATASE"/>
    <property type="match status" value="1"/>
</dbReference>
<dbReference type="Pfam" id="PF01979">
    <property type="entry name" value="Amidohydro_1"/>
    <property type="match status" value="2"/>
</dbReference>
<dbReference type="EMBL" id="AMRI01000025">
    <property type="protein sequence ID" value="EKE69226.1"/>
    <property type="molecule type" value="Genomic_DNA"/>
</dbReference>
<name>K2IGN1_9GAMM</name>
<feature type="domain" description="Amidohydrolase-related" evidence="2">
    <location>
        <begin position="851"/>
        <end position="941"/>
    </location>
</feature>
<dbReference type="PANTHER" id="PTHR43135:SF3">
    <property type="entry name" value="ALPHA-D-RIBOSE 1-METHYLPHOSPHONATE 5-TRIPHOSPHATE DIPHOSPHATASE"/>
    <property type="match status" value="1"/>
</dbReference>
<comment type="caution">
    <text evidence="3">The sequence shown here is derived from an EMBL/GenBank/DDBJ whole genome shotgun (WGS) entry which is preliminary data.</text>
</comment>
<reference evidence="3 4" key="1">
    <citation type="journal article" date="2012" name="J. Bacteriol.">
        <title>Genome Sequence of Gallaecimonas xiamenensis Type Strain 3-C-1.</title>
        <authorList>
            <person name="Lai Q."/>
            <person name="Wang L."/>
            <person name="Wang W."/>
            <person name="Shao Z."/>
        </authorList>
    </citation>
    <scope>NUCLEOTIDE SEQUENCE [LARGE SCALE GENOMIC DNA]</scope>
    <source>
        <strain evidence="3 4">3-C-1</strain>
    </source>
</reference>
<dbReference type="Gene3D" id="3.20.20.140">
    <property type="entry name" value="Metal-dependent hydrolases"/>
    <property type="match status" value="2"/>
</dbReference>
<dbReference type="InterPro" id="IPR011059">
    <property type="entry name" value="Metal-dep_hydrolase_composite"/>
</dbReference>
<evidence type="ECO:0000256" key="1">
    <source>
        <dbReference type="SAM" id="SignalP"/>
    </source>
</evidence>
<gene>
    <name evidence="3" type="ORF">B3C1_15527</name>
</gene>
<dbReference type="SUPFAM" id="SSF51338">
    <property type="entry name" value="Composite domain of metallo-dependent hydrolases"/>
    <property type="match status" value="2"/>
</dbReference>
<evidence type="ECO:0000313" key="3">
    <source>
        <dbReference type="EMBL" id="EKE69226.1"/>
    </source>
</evidence>
<dbReference type="AlphaFoldDB" id="K2IGN1"/>
<dbReference type="STRING" id="745411.B3C1_15527"/>
<keyword evidence="1" id="KW-0732">Signal</keyword>
<dbReference type="InterPro" id="IPR006680">
    <property type="entry name" value="Amidohydro-rel"/>
</dbReference>
<dbReference type="Gene3D" id="2.30.40.10">
    <property type="entry name" value="Urease, subunit C, domain 1"/>
    <property type="match status" value="1"/>
</dbReference>
<keyword evidence="3" id="KW-0378">Hydrolase</keyword>
<proteinExistence type="predicted"/>
<keyword evidence="4" id="KW-1185">Reference proteome</keyword>
<dbReference type="CDD" id="cd01309">
    <property type="entry name" value="Met_dep_hydrolase_C"/>
    <property type="match status" value="1"/>
</dbReference>
<dbReference type="InterPro" id="IPR051781">
    <property type="entry name" value="Metallo-dep_Hydrolase"/>
</dbReference>
<dbReference type="GO" id="GO:0016810">
    <property type="term" value="F:hydrolase activity, acting on carbon-nitrogen (but not peptide) bonds"/>
    <property type="evidence" value="ECO:0007669"/>
    <property type="project" value="InterPro"/>
</dbReference>
<feature type="chain" id="PRO_5003858786" evidence="1">
    <location>
        <begin position="25"/>
        <end position="1000"/>
    </location>
</feature>
<dbReference type="eggNOG" id="COG1228">
    <property type="taxonomic scope" value="Bacteria"/>
</dbReference>
<evidence type="ECO:0000313" key="4">
    <source>
        <dbReference type="Proteomes" id="UP000006755"/>
    </source>
</evidence>
<evidence type="ECO:0000259" key="2">
    <source>
        <dbReference type="Pfam" id="PF01979"/>
    </source>
</evidence>
<protein>
    <submittedName>
        <fullName evidence="3">Amidohydrolase</fullName>
    </submittedName>
</protein>
<accession>K2IGN1</accession>
<feature type="domain" description="Amidohydrolase-related" evidence="2">
    <location>
        <begin position="348"/>
        <end position="429"/>
    </location>
</feature>
<dbReference type="InterPro" id="IPR032466">
    <property type="entry name" value="Metal_Hydrolase"/>
</dbReference>
<dbReference type="OrthoDB" id="9766983at2"/>
<dbReference type="RefSeq" id="WP_008485991.1">
    <property type="nucleotide sequence ID" value="NZ_AMRI01000025.1"/>
</dbReference>